<reference evidence="5 6" key="1">
    <citation type="journal article" date="2010" name="J. Bacteriol.">
        <title>Genome sequence of Lentisphaera araneosa HTCC2155T, the type species of the order Lentisphaerales in the phylum Lentisphaerae.</title>
        <authorList>
            <person name="Thrash J.C."/>
            <person name="Cho J.C."/>
            <person name="Vergin K.L."/>
            <person name="Morris R.M."/>
            <person name="Giovannoni S.J."/>
        </authorList>
    </citation>
    <scope>NUCLEOTIDE SEQUENCE [LARGE SCALE GENOMIC DNA]</scope>
    <source>
        <strain evidence="5 6">HTCC2155</strain>
    </source>
</reference>
<gene>
    <name evidence="5" type="ORF">LNTAR_03214</name>
</gene>
<dbReference type="AlphaFoldDB" id="A6DT30"/>
<dbReference type="GO" id="GO:0005829">
    <property type="term" value="C:cytosol"/>
    <property type="evidence" value="ECO:0007669"/>
    <property type="project" value="TreeGrafter"/>
</dbReference>
<accession>A6DT30</accession>
<protein>
    <recommendedName>
        <fullName evidence="4">HipA-like C-terminal domain-containing protein</fullName>
    </recommendedName>
</protein>
<evidence type="ECO:0000256" key="1">
    <source>
        <dbReference type="ARBA" id="ARBA00010164"/>
    </source>
</evidence>
<keyword evidence="2" id="KW-0808">Transferase</keyword>
<dbReference type="eggNOG" id="COG3550">
    <property type="taxonomic scope" value="Bacteria"/>
</dbReference>
<dbReference type="STRING" id="313628.LNTAR_03214"/>
<name>A6DT30_9BACT</name>
<keyword evidence="6" id="KW-1185">Reference proteome</keyword>
<sequence length="416" mass="47972">MIYEVHIFDNAQQKYRLMAKIEKTDHAILLEYDMDYVFEYIDNKAGDRLSLSLDCSFEFWKFEDWPAFILDLMPSGNGKRFLLEKYGRGDDDFLLQVGAWNPIGNLRVSGELTNDFIGGIADQQIMTFSEEDIIQKNKNFLSYAKLCGVQIDGATDVQGDAPKFLLVKDFEGRFYVDSGLVSPDEIQQHYIVKFPRGKSLADFDVLKNEAAYYEVARRLGLSVGEELFFKEGALFIPRFDREVKEEKIYYYGLESLYSIAGISQRGQISDNFHFCELLAKYSTSPSQDVLEFLKRDVLNILLGNPDNHGRNSAMLKKNAEVRLSPLYDFAPMFYDPNDIFMRRSIWFSNEESGRPSWGCILTKLSIYGADITEGFRAFVKALSELVQVLRVCQVDEFIIERRLVIIESEMKKLEEV</sequence>
<comment type="caution">
    <text evidence="5">The sequence shown here is derived from an EMBL/GenBank/DDBJ whole genome shotgun (WGS) entry which is preliminary data.</text>
</comment>
<evidence type="ECO:0000313" key="5">
    <source>
        <dbReference type="EMBL" id="EDM25205.1"/>
    </source>
</evidence>
<organism evidence="5 6">
    <name type="scientific">Lentisphaera araneosa HTCC2155</name>
    <dbReference type="NCBI Taxonomy" id="313628"/>
    <lineage>
        <taxon>Bacteria</taxon>
        <taxon>Pseudomonadati</taxon>
        <taxon>Lentisphaerota</taxon>
        <taxon>Lentisphaeria</taxon>
        <taxon>Lentisphaerales</taxon>
        <taxon>Lentisphaeraceae</taxon>
        <taxon>Lentisphaera</taxon>
    </lineage>
</organism>
<dbReference type="InterPro" id="IPR012893">
    <property type="entry name" value="HipA-like_C"/>
</dbReference>
<dbReference type="Proteomes" id="UP000004947">
    <property type="component" value="Unassembled WGS sequence"/>
</dbReference>
<proteinExistence type="inferred from homology"/>
<evidence type="ECO:0000259" key="4">
    <source>
        <dbReference type="Pfam" id="PF07804"/>
    </source>
</evidence>
<feature type="domain" description="HipA-like C-terminal" evidence="4">
    <location>
        <begin position="157"/>
        <end position="349"/>
    </location>
</feature>
<dbReference type="RefSeq" id="WP_007280980.1">
    <property type="nucleotide sequence ID" value="NZ_ABCK01000034.1"/>
</dbReference>
<dbReference type="OrthoDB" id="9805913at2"/>
<evidence type="ECO:0000256" key="2">
    <source>
        <dbReference type="ARBA" id="ARBA00022679"/>
    </source>
</evidence>
<comment type="similarity">
    <text evidence="1">Belongs to the HipA Ser/Thr kinase family.</text>
</comment>
<dbReference type="Pfam" id="PF07804">
    <property type="entry name" value="HipA_C"/>
    <property type="match status" value="1"/>
</dbReference>
<dbReference type="PANTHER" id="PTHR37419:SF8">
    <property type="entry name" value="TOXIN YJJJ"/>
    <property type="match status" value="1"/>
</dbReference>
<dbReference type="EMBL" id="ABCK01000034">
    <property type="protein sequence ID" value="EDM25205.1"/>
    <property type="molecule type" value="Genomic_DNA"/>
</dbReference>
<dbReference type="GO" id="GO:0004674">
    <property type="term" value="F:protein serine/threonine kinase activity"/>
    <property type="evidence" value="ECO:0007669"/>
    <property type="project" value="TreeGrafter"/>
</dbReference>
<dbReference type="InterPro" id="IPR052028">
    <property type="entry name" value="HipA_Ser/Thr_kinase"/>
</dbReference>
<evidence type="ECO:0000313" key="6">
    <source>
        <dbReference type="Proteomes" id="UP000004947"/>
    </source>
</evidence>
<dbReference type="PANTHER" id="PTHR37419">
    <property type="entry name" value="SERINE/THREONINE-PROTEIN KINASE TOXIN HIPA"/>
    <property type="match status" value="1"/>
</dbReference>
<evidence type="ECO:0000256" key="3">
    <source>
        <dbReference type="ARBA" id="ARBA00022777"/>
    </source>
</evidence>
<keyword evidence="3" id="KW-0418">Kinase</keyword>